<evidence type="ECO:0000313" key="2">
    <source>
        <dbReference type="Proteomes" id="UP000187209"/>
    </source>
</evidence>
<dbReference type="EMBL" id="MPUH01000025">
    <property type="protein sequence ID" value="OMJ94521.1"/>
    <property type="molecule type" value="Genomic_DNA"/>
</dbReference>
<comment type="caution">
    <text evidence="1">The sequence shown here is derived from an EMBL/GenBank/DDBJ whole genome shotgun (WGS) entry which is preliminary data.</text>
</comment>
<evidence type="ECO:0000313" key="1">
    <source>
        <dbReference type="EMBL" id="OMJ94521.1"/>
    </source>
</evidence>
<organism evidence="1 2">
    <name type="scientific">Stentor coeruleus</name>
    <dbReference type="NCBI Taxonomy" id="5963"/>
    <lineage>
        <taxon>Eukaryota</taxon>
        <taxon>Sar</taxon>
        <taxon>Alveolata</taxon>
        <taxon>Ciliophora</taxon>
        <taxon>Postciliodesmatophora</taxon>
        <taxon>Heterotrichea</taxon>
        <taxon>Heterotrichida</taxon>
        <taxon>Stentoridae</taxon>
        <taxon>Stentor</taxon>
    </lineage>
</organism>
<gene>
    <name evidence="1" type="ORF">SteCoe_2301</name>
</gene>
<accession>A0A1R2CZW7</accession>
<dbReference type="AlphaFoldDB" id="A0A1R2CZW7"/>
<protein>
    <submittedName>
        <fullName evidence="1">Uncharacterized protein</fullName>
    </submittedName>
</protein>
<keyword evidence="2" id="KW-1185">Reference proteome</keyword>
<sequence length="176" mass="20389">MKTESRAVSTSPSRTLIPLQFVTSSNVNIPLELQRKLLKGTDERKALSISIKAQQDVEFRHERSTIISQTSKMKTKPALVKDITNNFYGNKENNYVSIHRKQRQLKYKSRDSSVEVLRCISKLKNIDESFDKKRGRPPLHTEMDSCEIERRYKKITETLDWMSKNIQNAINSSTCP</sequence>
<name>A0A1R2CZW7_9CILI</name>
<dbReference type="Proteomes" id="UP000187209">
    <property type="component" value="Unassembled WGS sequence"/>
</dbReference>
<reference evidence="1 2" key="1">
    <citation type="submission" date="2016-11" db="EMBL/GenBank/DDBJ databases">
        <title>The macronuclear genome of Stentor coeruleus: a giant cell with tiny introns.</title>
        <authorList>
            <person name="Slabodnick M."/>
            <person name="Ruby J.G."/>
            <person name="Reiff S.B."/>
            <person name="Swart E.C."/>
            <person name="Gosai S."/>
            <person name="Prabakaran S."/>
            <person name="Witkowska E."/>
            <person name="Larue G.E."/>
            <person name="Fisher S."/>
            <person name="Freeman R.M."/>
            <person name="Gunawardena J."/>
            <person name="Chu W."/>
            <person name="Stover N.A."/>
            <person name="Gregory B.D."/>
            <person name="Nowacki M."/>
            <person name="Derisi J."/>
            <person name="Roy S.W."/>
            <person name="Marshall W.F."/>
            <person name="Sood P."/>
        </authorList>
    </citation>
    <scope>NUCLEOTIDE SEQUENCE [LARGE SCALE GENOMIC DNA]</scope>
    <source>
        <strain evidence="1">WM001</strain>
    </source>
</reference>
<proteinExistence type="predicted"/>